<sequence length="1337" mass="148478">MEWIVPKTALLQMKKPLSVLLLFVLVICFFSEAIAQTTPAPAPQFAFRTDLIPPSPNAASLGVYGIVPVSLQTGIPDISIPITVAKGQQLSVPITLNYHGGGFKPSQEASWVGLNWSLDAGGVITRIIQDKIDEFMPPAGSYDNTNWRYTTRDSITQKFMDNAMYYFTNDTQPDVYSFNFAGHSGKFLIYKGKFYQFPYQQLTITGDPTNGFTIVTPEGNQYRFDIPETTIAPHNPSFDPNNPVYVLPTSYTSSWYLNTIHSADWKDVITFTYTSGNTISQDGPGTQNMSLLVQGYNVPILTPISFPFPTRIATLQLSSIITSKMTINFNTIGGRLDIPTYSLDNIQIYNYQGQLLDQFKFDVDYFSNGGSNNIYTTRLKLTGLEEGINPLHSKKYYFYYNNVTGWPSKKLPSVDHWGFWNGAYDISETGTLMPNTLYSMGVNREPVFQFAQAAMLNKIIYPTGGTSVFTYEPNIYNNGLNYVRLNKYNYDFINRLDTTSTDLVVNPVTYFTINYAQMVHVITSRIPKLAVTSGQLDPNGPNAATKDIAPEVVISLGSQSYPFKIATNSDNPQKTDSVFLQPGTYSMTVQCDAKENAVTGTVTYLQQTNQVIEGAAGPGIRIKSIVDYTDPECLHVATRKQYVYKDSVGESTGYLINTPKYGGRNYTDELHGASQGQGGTILYKYYTTYSSVNGYGQFLSQDMYYKKVYEQQIGNTDTLLSKSEFSLFDPLNFTGTSVFMTRKTDYKRVGNIYNILSQHDYNYSIVEDSSFSAVKMYLGIRRTNVCGCLLGMVVADSLRHWNYEDYSLNPSWLKLVSEKQYNYYNTSDTVTTTSVYAYDAMPRNRIWASVTDSKGAVHVEKYKYPESYEPGFASSLTDHAIYSPVLEKQTWLKRSATDSVLTNGIITQWDPALLRPTALYGFESVTPVSSLNAEAMDASGLYVNYMSDSRYKLRLSNGYDSGTGNLLWQDMTGNTGIKQINYLWGYHNNYPIAQVKNANPAAIAYTSFEDDDNSFTYTASGVTNADARTGVKCYSGTISKTGLPSGNYIFSLWGKGSGTITVGGVAKTMTSTWAFYQWQLTGITSISVNSNGNLIDEVRLFPVNALMTSYTYNPEVGVTSVADTRDMPQTYEYDDMQRLQNIKDKNGNIVKNFTYNYATQTAYWQDTGTLQCVQSGGVNTGEQQMQQKDLNPLSPTYNQYQWRSLGISSNCPVPVTVYVQMTVASAYTGSPNGLTQTYNTYAFKTFSDAACTLPFNVTADLVVNYQINSTIVFNDTTKPNSNTSSPATITITAGTHQATTAGIDVSGCSGSDIKGSCTTSTVVLQTGTGYVPEYPQI</sequence>
<proteinExistence type="predicted"/>
<protein>
    <recommendedName>
        <fullName evidence="3">YD repeat-containing protein</fullName>
    </recommendedName>
</protein>
<gene>
    <name evidence="1" type="ORF">MgSA37_01293</name>
</gene>
<organism evidence="1 2">
    <name type="scientific">Mucilaginibacter gotjawali</name>
    <dbReference type="NCBI Taxonomy" id="1550579"/>
    <lineage>
        <taxon>Bacteria</taxon>
        <taxon>Pseudomonadati</taxon>
        <taxon>Bacteroidota</taxon>
        <taxon>Sphingobacteriia</taxon>
        <taxon>Sphingobacteriales</taxon>
        <taxon>Sphingobacteriaceae</taxon>
        <taxon>Mucilaginibacter</taxon>
    </lineage>
</organism>
<dbReference type="KEGG" id="mgot:MgSA37_01293"/>
<evidence type="ECO:0000313" key="2">
    <source>
        <dbReference type="Proteomes" id="UP000218263"/>
    </source>
</evidence>
<accession>A0A125T2I3</accession>
<keyword evidence="2" id="KW-1185">Reference proteome</keyword>
<evidence type="ECO:0008006" key="3">
    <source>
        <dbReference type="Google" id="ProtNLM"/>
    </source>
</evidence>
<evidence type="ECO:0000313" key="1">
    <source>
        <dbReference type="EMBL" id="BAU53126.1"/>
    </source>
</evidence>
<dbReference type="Proteomes" id="UP000218263">
    <property type="component" value="Chromosome"/>
</dbReference>
<name>A0A125T2I3_9SPHI</name>
<dbReference type="EMBL" id="AP017313">
    <property type="protein sequence ID" value="BAU53126.1"/>
    <property type="molecule type" value="Genomic_DNA"/>
</dbReference>
<reference evidence="1 2" key="1">
    <citation type="submission" date="2015-12" db="EMBL/GenBank/DDBJ databases">
        <title>Genome sequence of Mucilaginibacter gotjawali.</title>
        <authorList>
            <person name="Lee J.S."/>
            <person name="Lee K.C."/>
            <person name="Kim K.K."/>
            <person name="Lee B.W."/>
        </authorList>
    </citation>
    <scope>NUCLEOTIDE SEQUENCE [LARGE SCALE GENOMIC DNA]</scope>
    <source>
        <strain evidence="1 2">SA3-7</strain>
    </source>
</reference>